<dbReference type="InParanoid" id="A0A0E1RVP2"/>
<keyword evidence="2" id="KW-1185">Reference proteome</keyword>
<reference evidence="2" key="2">
    <citation type="journal article" date="2010" name="Genome Res.">
        <title>Population genomic sequencing of Coccidioides fungi reveals recent hybridization and transposon control.</title>
        <authorList>
            <person name="Neafsey D.E."/>
            <person name="Barker B.M."/>
            <person name="Sharpton T.J."/>
            <person name="Stajich J.E."/>
            <person name="Park D.J."/>
            <person name="Whiston E."/>
            <person name="Hung C.-Y."/>
            <person name="McMahan C."/>
            <person name="White J."/>
            <person name="Sykes S."/>
            <person name="Heiman D."/>
            <person name="Young S."/>
            <person name="Zeng Q."/>
            <person name="Abouelleil A."/>
            <person name="Aftuck L."/>
            <person name="Bessette D."/>
            <person name="Brown A."/>
            <person name="FitzGerald M."/>
            <person name="Lui A."/>
            <person name="Macdonald J.P."/>
            <person name="Priest M."/>
            <person name="Orbach M.J."/>
            <person name="Galgiani J.N."/>
            <person name="Kirkland T.N."/>
            <person name="Cole G.T."/>
            <person name="Birren B.W."/>
            <person name="Henn M.R."/>
            <person name="Taylor J.W."/>
            <person name="Rounsley S.D."/>
        </authorList>
    </citation>
    <scope>GENOME REANNOTATION</scope>
    <source>
        <strain evidence="2">RS</strain>
    </source>
</reference>
<dbReference type="KEGG" id="cim:CIMG_12998"/>
<evidence type="ECO:0000313" key="2">
    <source>
        <dbReference type="Proteomes" id="UP000001261"/>
    </source>
</evidence>
<evidence type="ECO:0000313" key="1">
    <source>
        <dbReference type="EMBL" id="EAS30385.2"/>
    </source>
</evidence>
<name>A0A0E1RVP2_COCIM</name>
<dbReference type="Proteomes" id="UP000001261">
    <property type="component" value="Unassembled WGS sequence"/>
</dbReference>
<protein>
    <submittedName>
        <fullName evidence="1">Uncharacterized protein</fullName>
    </submittedName>
</protein>
<accession>A0A0E1RVP2</accession>
<organism evidence="1 2">
    <name type="scientific">Coccidioides immitis (strain RS)</name>
    <name type="common">Valley fever fungus</name>
    <dbReference type="NCBI Taxonomy" id="246410"/>
    <lineage>
        <taxon>Eukaryota</taxon>
        <taxon>Fungi</taxon>
        <taxon>Dikarya</taxon>
        <taxon>Ascomycota</taxon>
        <taxon>Pezizomycotina</taxon>
        <taxon>Eurotiomycetes</taxon>
        <taxon>Eurotiomycetidae</taxon>
        <taxon>Onygenales</taxon>
        <taxon>Onygenaceae</taxon>
        <taxon>Coccidioides</taxon>
    </lineage>
</organism>
<reference evidence="2" key="1">
    <citation type="journal article" date="2009" name="Genome Res.">
        <title>Comparative genomic analyses of the human fungal pathogens Coccidioides and their relatives.</title>
        <authorList>
            <person name="Sharpton T.J."/>
            <person name="Stajich J.E."/>
            <person name="Rounsley S.D."/>
            <person name="Gardner M.J."/>
            <person name="Wortman J.R."/>
            <person name="Jordar V.S."/>
            <person name="Maiti R."/>
            <person name="Kodira C.D."/>
            <person name="Neafsey D.E."/>
            <person name="Zeng Q."/>
            <person name="Hung C.-Y."/>
            <person name="McMahan C."/>
            <person name="Muszewska A."/>
            <person name="Grynberg M."/>
            <person name="Mandel M.A."/>
            <person name="Kellner E.M."/>
            <person name="Barker B.M."/>
            <person name="Galgiani J.N."/>
            <person name="Orbach M.J."/>
            <person name="Kirkland T.N."/>
            <person name="Cole G.T."/>
            <person name="Henn M.R."/>
            <person name="Birren B.W."/>
            <person name="Taylor J.W."/>
        </authorList>
    </citation>
    <scope>NUCLEOTIDE SEQUENCE [LARGE SCALE GENOMIC DNA]</scope>
    <source>
        <strain evidence="2">RS</strain>
    </source>
</reference>
<dbReference type="GeneID" id="24164625"/>
<dbReference type="EMBL" id="GG704912">
    <property type="protein sequence ID" value="EAS30385.2"/>
    <property type="molecule type" value="Genomic_DNA"/>
</dbReference>
<gene>
    <name evidence="1" type="ORF">CIMG_12998</name>
</gene>
<dbReference type="AlphaFoldDB" id="A0A0E1RVP2"/>
<dbReference type="RefSeq" id="XP_001241968.2">
    <property type="nucleotide sequence ID" value="XM_001241967.2"/>
</dbReference>
<proteinExistence type="predicted"/>
<sequence>MIMTEANGPTLQLQQMIEAMMNMGIIQAMTEKQCCKQGKPLGLLNRDNPSQVQFWSPTKVLKACEHLDEIEAKKADKIAQTQQAKL</sequence>
<dbReference type="VEuPathDB" id="FungiDB:CIMG_12998"/>